<dbReference type="Proteomes" id="UP001341281">
    <property type="component" value="Chromosome 01"/>
</dbReference>
<evidence type="ECO:0000313" key="2">
    <source>
        <dbReference type="EMBL" id="WVZ54428.1"/>
    </source>
</evidence>
<organism evidence="2 3">
    <name type="scientific">Paspalum notatum var. saurae</name>
    <dbReference type="NCBI Taxonomy" id="547442"/>
    <lineage>
        <taxon>Eukaryota</taxon>
        <taxon>Viridiplantae</taxon>
        <taxon>Streptophyta</taxon>
        <taxon>Embryophyta</taxon>
        <taxon>Tracheophyta</taxon>
        <taxon>Spermatophyta</taxon>
        <taxon>Magnoliopsida</taxon>
        <taxon>Liliopsida</taxon>
        <taxon>Poales</taxon>
        <taxon>Poaceae</taxon>
        <taxon>PACMAD clade</taxon>
        <taxon>Panicoideae</taxon>
        <taxon>Andropogonodae</taxon>
        <taxon>Paspaleae</taxon>
        <taxon>Paspalinae</taxon>
        <taxon>Paspalum</taxon>
    </lineage>
</organism>
<protein>
    <submittedName>
        <fullName evidence="2">Uncharacterized protein</fullName>
    </submittedName>
</protein>
<dbReference type="AlphaFoldDB" id="A0AAQ3SFC2"/>
<feature type="region of interest" description="Disordered" evidence="1">
    <location>
        <begin position="19"/>
        <end position="140"/>
    </location>
</feature>
<name>A0AAQ3SFC2_PASNO</name>
<feature type="compositionally biased region" description="Low complexity" evidence="1">
    <location>
        <begin position="85"/>
        <end position="95"/>
    </location>
</feature>
<gene>
    <name evidence="2" type="ORF">U9M48_005221</name>
</gene>
<proteinExistence type="predicted"/>
<sequence length="417" mass="46292">MSIITFLTGAFQITASCVQPLPRPPVRTGGHRTARPAGDRPQPSHGTAGRRPPPSSCAHGAATSRRPYSQAWSPHGTAKARPRAPARTARGAATAWRSHSPARPSHGMAGRHSPRPPARTARPPPSAPRGGFRSSQQRRLHGHRLATVGCSVMAAEGEISSMQLHVDGSKGVVYHVFDKMLIRAAQVIKSQLQQHTHRMRYNCCFTVHWQPRCHDKKQGLLNANIDDIMTWATDTLASHKKNCSRLTVMFIICRGGGGGGPCEGRSSTTAPEWTARTVAAWWVTQRTLARQRSRGCSTTGLCKFAYMVPRTKIISFCPVSALRKMDRHSCHCVEYIKCHLSFCEKEDIKLWWCEYFDNLFNGESESTSIQLDDSFDDANRHFVRRIQETEVREAIKRMKGSKAVGPDAIPIEISEDL</sequence>
<evidence type="ECO:0000256" key="1">
    <source>
        <dbReference type="SAM" id="MobiDB-lite"/>
    </source>
</evidence>
<accession>A0AAQ3SFC2</accession>
<reference evidence="2 3" key="1">
    <citation type="submission" date="2024-02" db="EMBL/GenBank/DDBJ databases">
        <title>High-quality chromosome-scale genome assembly of Pensacola bahiagrass (Paspalum notatum Flugge var. saurae).</title>
        <authorList>
            <person name="Vega J.M."/>
            <person name="Podio M."/>
            <person name="Orjuela J."/>
            <person name="Siena L.A."/>
            <person name="Pessino S.C."/>
            <person name="Combes M.C."/>
            <person name="Mariac C."/>
            <person name="Albertini E."/>
            <person name="Pupilli F."/>
            <person name="Ortiz J.P.A."/>
            <person name="Leblanc O."/>
        </authorList>
    </citation>
    <scope>NUCLEOTIDE SEQUENCE [LARGE SCALE GENOMIC DNA]</scope>
    <source>
        <strain evidence="2">R1</strain>
        <tissue evidence="2">Leaf</tissue>
    </source>
</reference>
<dbReference type="EMBL" id="CP144745">
    <property type="protein sequence ID" value="WVZ54428.1"/>
    <property type="molecule type" value="Genomic_DNA"/>
</dbReference>
<keyword evidence="3" id="KW-1185">Reference proteome</keyword>
<evidence type="ECO:0000313" key="3">
    <source>
        <dbReference type="Proteomes" id="UP001341281"/>
    </source>
</evidence>